<evidence type="ECO:0000256" key="5">
    <source>
        <dbReference type="ARBA" id="ARBA00022840"/>
    </source>
</evidence>
<dbReference type="InterPro" id="IPR016120">
    <property type="entry name" value="Sig_transdc_His_kin_SpoOB"/>
</dbReference>
<evidence type="ECO:0000256" key="2">
    <source>
        <dbReference type="ARBA" id="ARBA00022679"/>
    </source>
</evidence>
<name>A0ABR9ART0_9BACL</name>
<keyword evidence="10" id="KW-1185">Reference proteome</keyword>
<dbReference type="InterPro" id="IPR039506">
    <property type="entry name" value="SPOB_a"/>
</dbReference>
<evidence type="ECO:0000256" key="4">
    <source>
        <dbReference type="ARBA" id="ARBA00022777"/>
    </source>
</evidence>
<keyword evidence="1" id="KW-0597">Phosphoprotein</keyword>
<dbReference type="InterPro" id="IPR036890">
    <property type="entry name" value="HATPase_C_sf"/>
</dbReference>
<keyword evidence="2" id="KW-0808">Transferase</keyword>
<keyword evidence="6" id="KW-0902">Two-component regulatory system</keyword>
<feature type="transmembrane region" description="Helical" evidence="7">
    <location>
        <begin position="7"/>
        <end position="28"/>
    </location>
</feature>
<evidence type="ECO:0000259" key="8">
    <source>
        <dbReference type="PROSITE" id="PS50109"/>
    </source>
</evidence>
<dbReference type="RefSeq" id="WP_192023293.1">
    <property type="nucleotide sequence ID" value="NZ_JACYTN010000001.1"/>
</dbReference>
<keyword evidence="7" id="KW-0472">Membrane</keyword>
<accession>A0ABR9ART0</accession>
<reference evidence="9 10" key="1">
    <citation type="submission" date="2020-09" db="EMBL/GenBank/DDBJ databases">
        <title>Paenibacillus sp. CAU 1523 isolated from sand of Haeundae Beach.</title>
        <authorList>
            <person name="Kim W."/>
        </authorList>
    </citation>
    <scope>NUCLEOTIDE SEQUENCE [LARGE SCALE GENOMIC DNA]</scope>
    <source>
        <strain evidence="9 10">CAU 1523</strain>
    </source>
</reference>
<evidence type="ECO:0000313" key="9">
    <source>
        <dbReference type="EMBL" id="MBD8496815.1"/>
    </source>
</evidence>
<dbReference type="Gene3D" id="3.30.565.10">
    <property type="entry name" value="Histidine kinase-like ATPase, C-terminal domain"/>
    <property type="match status" value="1"/>
</dbReference>
<dbReference type="Pfam" id="PF02518">
    <property type="entry name" value="HATPase_c"/>
    <property type="match status" value="1"/>
</dbReference>
<dbReference type="Pfam" id="PF14689">
    <property type="entry name" value="SPOB_a"/>
    <property type="match status" value="1"/>
</dbReference>
<dbReference type="SUPFAM" id="SSF55874">
    <property type="entry name" value="ATPase domain of HSP90 chaperone/DNA topoisomerase II/histidine kinase"/>
    <property type="match status" value="1"/>
</dbReference>
<evidence type="ECO:0000256" key="1">
    <source>
        <dbReference type="ARBA" id="ARBA00022553"/>
    </source>
</evidence>
<proteinExistence type="predicted"/>
<keyword evidence="4" id="KW-0418">Kinase</keyword>
<dbReference type="PANTHER" id="PTHR40448:SF1">
    <property type="entry name" value="TWO-COMPONENT SENSOR HISTIDINE KINASE"/>
    <property type="match status" value="1"/>
</dbReference>
<dbReference type="SMART" id="SM00387">
    <property type="entry name" value="HATPase_c"/>
    <property type="match status" value="1"/>
</dbReference>
<keyword evidence="3" id="KW-0547">Nucleotide-binding</keyword>
<keyword evidence="5" id="KW-0067">ATP-binding</keyword>
<evidence type="ECO:0000256" key="7">
    <source>
        <dbReference type="SAM" id="Phobius"/>
    </source>
</evidence>
<gene>
    <name evidence="9" type="ORF">IFO66_00710</name>
</gene>
<evidence type="ECO:0000256" key="3">
    <source>
        <dbReference type="ARBA" id="ARBA00022741"/>
    </source>
</evidence>
<dbReference type="PANTHER" id="PTHR40448">
    <property type="entry name" value="TWO-COMPONENT SENSOR HISTIDINE KINASE"/>
    <property type="match status" value="1"/>
</dbReference>
<dbReference type="Proteomes" id="UP000634529">
    <property type="component" value="Unassembled WGS sequence"/>
</dbReference>
<evidence type="ECO:0000256" key="6">
    <source>
        <dbReference type="ARBA" id="ARBA00023012"/>
    </source>
</evidence>
<dbReference type="PROSITE" id="PS50109">
    <property type="entry name" value="HIS_KIN"/>
    <property type="match status" value="1"/>
</dbReference>
<dbReference type="Gene3D" id="1.10.287.130">
    <property type="match status" value="1"/>
</dbReference>
<dbReference type="InterPro" id="IPR003594">
    <property type="entry name" value="HATPase_dom"/>
</dbReference>
<keyword evidence="7" id="KW-1133">Transmembrane helix</keyword>
<organism evidence="9 10">
    <name type="scientific">Paenibacillus arenosi</name>
    <dbReference type="NCBI Taxonomy" id="2774142"/>
    <lineage>
        <taxon>Bacteria</taxon>
        <taxon>Bacillati</taxon>
        <taxon>Bacillota</taxon>
        <taxon>Bacilli</taxon>
        <taxon>Bacillales</taxon>
        <taxon>Paenibacillaceae</taxon>
        <taxon>Paenibacillus</taxon>
    </lineage>
</organism>
<feature type="domain" description="Histidine kinase" evidence="8">
    <location>
        <begin position="465"/>
        <end position="573"/>
    </location>
</feature>
<dbReference type="SUPFAM" id="SSF55890">
    <property type="entry name" value="Sporulation response regulatory protein Spo0B"/>
    <property type="match status" value="1"/>
</dbReference>
<dbReference type="InterPro" id="IPR005467">
    <property type="entry name" value="His_kinase_dom"/>
</dbReference>
<evidence type="ECO:0000313" key="10">
    <source>
        <dbReference type="Proteomes" id="UP000634529"/>
    </source>
</evidence>
<dbReference type="EMBL" id="JACYTN010000001">
    <property type="protein sequence ID" value="MBD8496815.1"/>
    <property type="molecule type" value="Genomic_DNA"/>
</dbReference>
<protein>
    <submittedName>
        <fullName evidence="9">GHKL domain-containing protein</fullName>
    </submittedName>
</protein>
<keyword evidence="7" id="KW-0812">Transmembrane</keyword>
<comment type="caution">
    <text evidence="9">The sequence shown here is derived from an EMBL/GenBank/DDBJ whole genome shotgun (WGS) entry which is preliminary data.</text>
</comment>
<sequence length="578" mass="66756">MKKSSKMVTIVALLMLFLLSINHIFYYYSAKNALLSSNQERMELVSRHILYMIEYSQQVANHSENLMADSLRMAAIAAKLKLPRKLEDVTNEQLIELTHELGISHLTLFQRVGNSIKGLRSSNPMERNLSTDNFAFWLKAFQQLFESHNVTIDEGYRKPNYWSGPLDVTSSDPSQLNKLGYYYDGTTDYMINAYYRERYLESHHAVVDNDKYITRMRTENPFLVEITGYNPTRFGKPPVILRQNNWDINPYPERPIYFGERRFVAKDDERYVRQAYEEKKTVHVQLKLNEKKVLKSFIPTEASFPLVLGIVSDYEVIQHKLDEEIRKIIIDLGTSALVSFAVVLLVYRKLIKSKLLVVASAEKMYLDNLNSLYTTIHGLKHDFLNIVNVIHTYVRQGRYEELKQVSEALVGEVVEIQEMIKTGDPTLAAIVQFALSQSIARKVNFEHDIASIQLLRQEGEKSLDLIRISTNLLTNAFDETTQLPIEQRSVRISIWVKESWLYFKVFNTGRILESEELPELIREGFTRKPSRQGLGLHVVSQLLVKHKGMLWVEKPSSDGVKGTTFAFKMKFSSQDGES</sequence>